<reference evidence="4" key="1">
    <citation type="submission" date="2023-07" db="EMBL/GenBank/DDBJ databases">
        <title>30 novel species of actinomycetes from the DSMZ collection.</title>
        <authorList>
            <person name="Nouioui I."/>
        </authorList>
    </citation>
    <scope>NUCLEOTIDE SEQUENCE [LARGE SCALE GENOMIC DNA]</scope>
    <source>
        <strain evidence="4">DSM 41636</strain>
    </source>
</reference>
<name>A0ABU2Q690_9ACTN</name>
<comment type="caution">
    <text evidence="3">The sequence shown here is derived from an EMBL/GenBank/DDBJ whole genome shotgun (WGS) entry which is preliminary data.</text>
</comment>
<evidence type="ECO:0000313" key="3">
    <source>
        <dbReference type="EMBL" id="MDT0399894.1"/>
    </source>
</evidence>
<feature type="compositionally biased region" description="Low complexity" evidence="1">
    <location>
        <begin position="123"/>
        <end position="134"/>
    </location>
</feature>
<accession>A0ABU2Q690</accession>
<dbReference type="RefSeq" id="WP_311649442.1">
    <property type="nucleotide sequence ID" value="NZ_JAVRFA010000158.1"/>
</dbReference>
<evidence type="ECO:0000259" key="2">
    <source>
        <dbReference type="Pfam" id="PF23275"/>
    </source>
</evidence>
<feature type="compositionally biased region" description="Basic and acidic residues" evidence="1">
    <location>
        <begin position="103"/>
        <end position="122"/>
    </location>
</feature>
<dbReference type="Pfam" id="PF23275">
    <property type="entry name" value="TPR_23"/>
    <property type="match status" value="1"/>
</dbReference>
<keyword evidence="4" id="KW-1185">Reference proteome</keyword>
<dbReference type="Proteomes" id="UP001183881">
    <property type="component" value="Unassembled WGS sequence"/>
</dbReference>
<evidence type="ECO:0000313" key="4">
    <source>
        <dbReference type="Proteomes" id="UP001183881"/>
    </source>
</evidence>
<sequence>VYEKLADLDKQMAAEVTNAANIVTNGRTQLDNTKSWVDSAVSSLPSSLSSQARENSLIPIAKEGITQVNNTVSTANGDMLKIGFRVTDIKNQYDELQNQKLGPGEKDEKADGKKEDKGKQAADDFAAAKDGTATPEQLTRLKEAASLTPEQKEALAQGNPTTIPQEQYDYLKSLT</sequence>
<dbReference type="EMBL" id="JAVRFA010000158">
    <property type="protein sequence ID" value="MDT0399894.1"/>
    <property type="molecule type" value="Genomic_DNA"/>
</dbReference>
<protein>
    <recommendedName>
        <fullName evidence="2">TPR repeat domain-containing protein</fullName>
    </recommendedName>
</protein>
<feature type="domain" description="TPR repeat" evidence="2">
    <location>
        <begin position="143"/>
        <end position="174"/>
    </location>
</feature>
<dbReference type="InterPro" id="IPR057037">
    <property type="entry name" value="TPR_rep_actino"/>
</dbReference>
<gene>
    <name evidence="3" type="ORF">RM705_35115</name>
</gene>
<feature type="non-terminal residue" evidence="3">
    <location>
        <position position="1"/>
    </location>
</feature>
<feature type="region of interest" description="Disordered" evidence="1">
    <location>
        <begin position="95"/>
        <end position="175"/>
    </location>
</feature>
<organism evidence="3 4">
    <name type="scientific">Streptomyces edwardsiae</name>
    <dbReference type="NCBI Taxonomy" id="3075527"/>
    <lineage>
        <taxon>Bacteria</taxon>
        <taxon>Bacillati</taxon>
        <taxon>Actinomycetota</taxon>
        <taxon>Actinomycetes</taxon>
        <taxon>Kitasatosporales</taxon>
        <taxon>Streptomycetaceae</taxon>
        <taxon>Streptomyces</taxon>
    </lineage>
</organism>
<evidence type="ECO:0000256" key="1">
    <source>
        <dbReference type="SAM" id="MobiDB-lite"/>
    </source>
</evidence>
<proteinExistence type="predicted"/>
<feature type="non-terminal residue" evidence="3">
    <location>
        <position position="175"/>
    </location>
</feature>